<accession>A0AAE0RZ82</accession>
<dbReference type="InterPro" id="IPR029000">
    <property type="entry name" value="Cyclophilin-like_dom_sf"/>
</dbReference>
<dbReference type="PANTHER" id="PTHR12001">
    <property type="entry name" value="GERANYLGERANYL PYROPHOSPHATE SYNTHASE"/>
    <property type="match status" value="1"/>
</dbReference>
<dbReference type="InterPro" id="IPR033749">
    <property type="entry name" value="Polyprenyl_synt_CS"/>
</dbReference>
<dbReference type="Pfam" id="PF13174">
    <property type="entry name" value="TPR_6"/>
    <property type="match status" value="1"/>
</dbReference>
<dbReference type="GO" id="GO:1901663">
    <property type="term" value="P:quinone biosynthetic process"/>
    <property type="evidence" value="ECO:0007669"/>
    <property type="project" value="UniProtKB-ARBA"/>
</dbReference>
<feature type="domain" description="PPIase cyclophilin-type" evidence="7">
    <location>
        <begin position="233"/>
        <end position="298"/>
    </location>
</feature>
<keyword evidence="5" id="KW-0460">Magnesium</keyword>
<protein>
    <recommendedName>
        <fullName evidence="7">PPIase cyclophilin-type domain-containing protein</fullName>
    </recommendedName>
</protein>
<dbReference type="Gene3D" id="1.25.40.10">
    <property type="entry name" value="Tetratricopeptide repeat domain"/>
    <property type="match status" value="2"/>
</dbReference>
<dbReference type="InterPro" id="IPR011990">
    <property type="entry name" value="TPR-like_helical_dom_sf"/>
</dbReference>
<comment type="cofactor">
    <cofactor evidence="1">
        <name>Mg(2+)</name>
        <dbReference type="ChEBI" id="CHEBI:18420"/>
    </cofactor>
</comment>
<evidence type="ECO:0000256" key="5">
    <source>
        <dbReference type="ARBA" id="ARBA00022842"/>
    </source>
</evidence>
<keyword evidence="9" id="KW-1185">Reference proteome</keyword>
<evidence type="ECO:0000256" key="2">
    <source>
        <dbReference type="ARBA" id="ARBA00006706"/>
    </source>
</evidence>
<dbReference type="PANTHER" id="PTHR12001:SF69">
    <property type="entry name" value="ALL TRANS-POLYPRENYL-DIPHOSPHATE SYNTHASE PDSS1"/>
    <property type="match status" value="1"/>
</dbReference>
<comment type="caution">
    <text evidence="8">The sequence shown here is derived from an EMBL/GenBank/DDBJ whole genome shotgun (WGS) entry which is preliminary data.</text>
</comment>
<dbReference type="AlphaFoldDB" id="A0AAE0RZ82"/>
<evidence type="ECO:0000259" key="7">
    <source>
        <dbReference type="Pfam" id="PF00160"/>
    </source>
</evidence>
<name>A0AAE0RZ82_9BIVA</name>
<evidence type="ECO:0000313" key="9">
    <source>
        <dbReference type="Proteomes" id="UP001195483"/>
    </source>
</evidence>
<dbReference type="CDD" id="cd00685">
    <property type="entry name" value="Trans_IPPS_HT"/>
    <property type="match status" value="1"/>
</dbReference>
<sequence>MIETENIEASNQLSKVLVVYNKGDYEKAIHGDSSGLENGIMGLSQIVENYSGTTSADHARLYLGNSYLKLGKIDEAISAFEGISKSSGRFVFAGSLSGLATCYSNLKNYTKAGELYWSAAEHIELDALTPIYLEQASRNYRKAGNGKLSIELLETIKRKFPESEQAKSADFYIDQREITLITSPDNADTTDVYVKFIVGNKKNIIVKLYEKHPETTLELRRCSEEKESVKEFYPKDIEAVNYYSNLRGTLFFKLKNKKESKLDMTRFFFNLSDNRFNDGETTVFGKVVKGLHVIDDLEFRSALHSEVNLINFATNYILKKKGKRLRPILVFLSAGASGGITDATCRGSVLIELLHTATLVHDDVVDQAEVRRNAFTINALWKDRFTVLLGDYMLAKGLLLSVEKQDFKFLQIISESVKQITESEIKQMLASRNLDINEKLYFEIISGKTASLFAASCQMGATSARNGTNEQEQLLTTYGMLLGIAFQIQDDILDFTGNSKTMGKSIGTDIKEKKITLPLIHALNKASPNVKREMLKIIKSDSKRTKDLKYIISFVVENGGIEYATQKGKEYLEKAKRTIHSFETSLYLNELSNLTLTLFNRTG</sequence>
<evidence type="ECO:0000256" key="3">
    <source>
        <dbReference type="ARBA" id="ARBA00022679"/>
    </source>
</evidence>
<organism evidence="8 9">
    <name type="scientific">Potamilus streckersoni</name>
    <dbReference type="NCBI Taxonomy" id="2493646"/>
    <lineage>
        <taxon>Eukaryota</taxon>
        <taxon>Metazoa</taxon>
        <taxon>Spiralia</taxon>
        <taxon>Lophotrochozoa</taxon>
        <taxon>Mollusca</taxon>
        <taxon>Bivalvia</taxon>
        <taxon>Autobranchia</taxon>
        <taxon>Heteroconchia</taxon>
        <taxon>Palaeoheterodonta</taxon>
        <taxon>Unionida</taxon>
        <taxon>Unionoidea</taxon>
        <taxon>Unionidae</taxon>
        <taxon>Ambleminae</taxon>
        <taxon>Lampsilini</taxon>
        <taxon>Potamilus</taxon>
    </lineage>
</organism>
<proteinExistence type="inferred from homology"/>
<dbReference type="Gene3D" id="2.40.100.10">
    <property type="entry name" value="Cyclophilin-like"/>
    <property type="match status" value="1"/>
</dbReference>
<dbReference type="Pfam" id="PF00160">
    <property type="entry name" value="Pro_isomerase"/>
    <property type="match status" value="1"/>
</dbReference>
<dbReference type="InterPro" id="IPR019734">
    <property type="entry name" value="TPR_rpt"/>
</dbReference>
<gene>
    <name evidence="8" type="ORF">CHS0354_023827</name>
</gene>
<dbReference type="EMBL" id="JAEAOA010001427">
    <property type="protein sequence ID" value="KAK3582288.1"/>
    <property type="molecule type" value="Genomic_DNA"/>
</dbReference>
<dbReference type="PROSITE" id="PS00444">
    <property type="entry name" value="POLYPRENYL_SYNTHASE_2"/>
    <property type="match status" value="1"/>
</dbReference>
<evidence type="ECO:0000256" key="1">
    <source>
        <dbReference type="ARBA" id="ARBA00001946"/>
    </source>
</evidence>
<dbReference type="Proteomes" id="UP001195483">
    <property type="component" value="Unassembled WGS sequence"/>
</dbReference>
<dbReference type="InterPro" id="IPR008949">
    <property type="entry name" value="Isoprenoid_synthase_dom_sf"/>
</dbReference>
<reference evidence="8" key="1">
    <citation type="journal article" date="2021" name="Genome Biol. Evol.">
        <title>A High-Quality Reference Genome for a Parasitic Bivalve with Doubly Uniparental Inheritance (Bivalvia: Unionida).</title>
        <authorList>
            <person name="Smith C.H."/>
        </authorList>
    </citation>
    <scope>NUCLEOTIDE SEQUENCE</scope>
    <source>
        <strain evidence="8">CHS0354</strain>
    </source>
</reference>
<evidence type="ECO:0000256" key="4">
    <source>
        <dbReference type="ARBA" id="ARBA00022723"/>
    </source>
</evidence>
<dbReference type="GO" id="GO:0004659">
    <property type="term" value="F:prenyltransferase activity"/>
    <property type="evidence" value="ECO:0007669"/>
    <property type="project" value="InterPro"/>
</dbReference>
<keyword evidence="4" id="KW-0479">Metal-binding</keyword>
<evidence type="ECO:0000256" key="6">
    <source>
        <dbReference type="ARBA" id="ARBA00023229"/>
    </source>
</evidence>
<dbReference type="GO" id="GO:0008299">
    <property type="term" value="P:isoprenoid biosynthetic process"/>
    <property type="evidence" value="ECO:0007669"/>
    <property type="project" value="UniProtKB-KW"/>
</dbReference>
<reference evidence="8" key="2">
    <citation type="journal article" date="2021" name="Genome Biol. Evol.">
        <title>Developing a high-quality reference genome for a parasitic bivalve with doubly uniparental inheritance (Bivalvia: Unionida).</title>
        <authorList>
            <person name="Smith C.H."/>
        </authorList>
    </citation>
    <scope>NUCLEOTIDE SEQUENCE</scope>
    <source>
        <strain evidence="8">CHS0354</strain>
        <tissue evidence="8">Mantle</tissue>
    </source>
</reference>
<dbReference type="SUPFAM" id="SSF48576">
    <property type="entry name" value="Terpenoid synthases"/>
    <property type="match status" value="1"/>
</dbReference>
<dbReference type="SUPFAM" id="SSF48452">
    <property type="entry name" value="TPR-like"/>
    <property type="match status" value="1"/>
</dbReference>
<dbReference type="GO" id="GO:0046872">
    <property type="term" value="F:metal ion binding"/>
    <property type="evidence" value="ECO:0007669"/>
    <property type="project" value="UniProtKB-KW"/>
</dbReference>
<dbReference type="SUPFAM" id="SSF50891">
    <property type="entry name" value="Cyclophilin-like"/>
    <property type="match status" value="1"/>
</dbReference>
<comment type="similarity">
    <text evidence="2">Belongs to the FPP/GGPP synthase family.</text>
</comment>
<dbReference type="InterPro" id="IPR000092">
    <property type="entry name" value="Polyprenyl_synt"/>
</dbReference>
<dbReference type="Gene3D" id="1.10.600.10">
    <property type="entry name" value="Farnesyl Diphosphate Synthase"/>
    <property type="match status" value="1"/>
</dbReference>
<keyword evidence="3" id="KW-0808">Transferase</keyword>
<dbReference type="InterPro" id="IPR002130">
    <property type="entry name" value="Cyclophilin-type_PPIase_dom"/>
</dbReference>
<dbReference type="GO" id="GO:0003755">
    <property type="term" value="F:peptidyl-prolyl cis-trans isomerase activity"/>
    <property type="evidence" value="ECO:0007669"/>
    <property type="project" value="InterPro"/>
</dbReference>
<dbReference type="SFLD" id="SFLDS00005">
    <property type="entry name" value="Isoprenoid_Synthase_Type_I"/>
    <property type="match status" value="1"/>
</dbReference>
<evidence type="ECO:0000313" key="8">
    <source>
        <dbReference type="EMBL" id="KAK3582288.1"/>
    </source>
</evidence>
<keyword evidence="6" id="KW-0414">Isoprene biosynthesis</keyword>
<reference evidence="8" key="3">
    <citation type="submission" date="2023-05" db="EMBL/GenBank/DDBJ databases">
        <authorList>
            <person name="Smith C.H."/>
        </authorList>
    </citation>
    <scope>NUCLEOTIDE SEQUENCE</scope>
    <source>
        <strain evidence="8">CHS0354</strain>
        <tissue evidence="8">Mantle</tissue>
    </source>
</reference>
<dbReference type="Pfam" id="PF00348">
    <property type="entry name" value="polyprenyl_synt"/>
    <property type="match status" value="1"/>
</dbReference>